<evidence type="ECO:0000313" key="2">
    <source>
        <dbReference type="Proteomes" id="UP001066276"/>
    </source>
</evidence>
<evidence type="ECO:0000313" key="1">
    <source>
        <dbReference type="EMBL" id="KAJ1126104.1"/>
    </source>
</evidence>
<protein>
    <submittedName>
        <fullName evidence="1">Uncharacterized protein</fullName>
    </submittedName>
</protein>
<name>A0AAV7PEB1_PLEWA</name>
<dbReference type="Proteomes" id="UP001066276">
    <property type="component" value="Chromosome 7"/>
</dbReference>
<dbReference type="EMBL" id="JANPWB010000011">
    <property type="protein sequence ID" value="KAJ1126104.1"/>
    <property type="molecule type" value="Genomic_DNA"/>
</dbReference>
<keyword evidence="2" id="KW-1185">Reference proteome</keyword>
<sequence>MHFDMVLATIADMKAALQQDISAVSVGLGLLRAEHHKLAARVKDVESGSEEVLPAHINFARQVATLTRRVCLLEYRAEGAKGCSQRNNVCIVGLPEGTEGSHILSYLEQWMKPEVATNNLMPFFVLERGSLGLAGQLQNGISLVSLSARDK</sequence>
<dbReference type="AlphaFoldDB" id="A0AAV7PEB1"/>
<comment type="caution">
    <text evidence="1">The sequence shown here is derived from an EMBL/GenBank/DDBJ whole genome shotgun (WGS) entry which is preliminary data.</text>
</comment>
<organism evidence="1 2">
    <name type="scientific">Pleurodeles waltl</name>
    <name type="common">Iberian ribbed newt</name>
    <dbReference type="NCBI Taxonomy" id="8319"/>
    <lineage>
        <taxon>Eukaryota</taxon>
        <taxon>Metazoa</taxon>
        <taxon>Chordata</taxon>
        <taxon>Craniata</taxon>
        <taxon>Vertebrata</taxon>
        <taxon>Euteleostomi</taxon>
        <taxon>Amphibia</taxon>
        <taxon>Batrachia</taxon>
        <taxon>Caudata</taxon>
        <taxon>Salamandroidea</taxon>
        <taxon>Salamandridae</taxon>
        <taxon>Pleurodelinae</taxon>
        <taxon>Pleurodeles</taxon>
    </lineage>
</organism>
<proteinExistence type="predicted"/>
<gene>
    <name evidence="1" type="ORF">NDU88_004513</name>
</gene>
<reference evidence="1" key="1">
    <citation type="journal article" date="2022" name="bioRxiv">
        <title>Sequencing and chromosome-scale assembly of the giantPleurodeles waltlgenome.</title>
        <authorList>
            <person name="Brown T."/>
            <person name="Elewa A."/>
            <person name="Iarovenko S."/>
            <person name="Subramanian E."/>
            <person name="Araus A.J."/>
            <person name="Petzold A."/>
            <person name="Susuki M."/>
            <person name="Suzuki K.-i.T."/>
            <person name="Hayashi T."/>
            <person name="Toyoda A."/>
            <person name="Oliveira C."/>
            <person name="Osipova E."/>
            <person name="Leigh N.D."/>
            <person name="Simon A."/>
            <person name="Yun M.H."/>
        </authorList>
    </citation>
    <scope>NUCLEOTIDE SEQUENCE</scope>
    <source>
        <strain evidence="1">20211129_DDA</strain>
        <tissue evidence="1">Liver</tissue>
    </source>
</reference>
<accession>A0AAV7PEB1</accession>